<dbReference type="PANTHER" id="PTHR11452">
    <property type="entry name" value="ALPHA-GALACTOSIDASE/ALPHA-N-ACETYLGALACTOSAMINIDASE"/>
    <property type="match status" value="1"/>
</dbReference>
<dbReference type="InterPro" id="IPR013785">
    <property type="entry name" value="Aldolase_TIM"/>
</dbReference>
<dbReference type="STRING" id="1965070.A0A443RID9"/>
<evidence type="ECO:0000256" key="2">
    <source>
        <dbReference type="ARBA" id="ARBA00022801"/>
    </source>
</evidence>
<dbReference type="InterPro" id="IPR017853">
    <property type="entry name" value="GH"/>
</dbReference>
<organism evidence="5 6">
    <name type="scientific">Dinothrombium tinctorium</name>
    <dbReference type="NCBI Taxonomy" id="1965070"/>
    <lineage>
        <taxon>Eukaryota</taxon>
        <taxon>Metazoa</taxon>
        <taxon>Ecdysozoa</taxon>
        <taxon>Arthropoda</taxon>
        <taxon>Chelicerata</taxon>
        <taxon>Arachnida</taxon>
        <taxon>Acari</taxon>
        <taxon>Acariformes</taxon>
        <taxon>Trombidiformes</taxon>
        <taxon>Prostigmata</taxon>
        <taxon>Anystina</taxon>
        <taxon>Parasitengona</taxon>
        <taxon>Trombidioidea</taxon>
        <taxon>Trombidiidae</taxon>
        <taxon>Dinothrombium</taxon>
    </lineage>
</organism>
<dbReference type="Gene3D" id="3.20.20.70">
    <property type="entry name" value="Aldolase class I"/>
    <property type="match status" value="1"/>
</dbReference>
<accession>A0A443RID9</accession>
<evidence type="ECO:0000313" key="5">
    <source>
        <dbReference type="EMBL" id="RWS15050.1"/>
    </source>
</evidence>
<comment type="subunit">
    <text evidence="4">Homodimer.</text>
</comment>
<dbReference type="InterPro" id="IPR013780">
    <property type="entry name" value="Glyco_hydro_b"/>
</dbReference>
<comment type="similarity">
    <text evidence="1 4">Belongs to the glycosyl hydrolase 27 family.</text>
</comment>
<dbReference type="CDD" id="cd14792">
    <property type="entry name" value="GH27"/>
    <property type="match status" value="1"/>
</dbReference>
<keyword evidence="2 4" id="KW-0378">Hydrolase</keyword>
<dbReference type="EMBL" id="NCKU01000559">
    <property type="protein sequence ID" value="RWS15050.1"/>
    <property type="molecule type" value="Genomic_DNA"/>
</dbReference>
<keyword evidence="3 4" id="KW-0326">Glycosidase</keyword>
<evidence type="ECO:0000256" key="3">
    <source>
        <dbReference type="ARBA" id="ARBA00023295"/>
    </source>
</evidence>
<name>A0A443RID9_9ACAR</name>
<dbReference type="PRINTS" id="PR00740">
    <property type="entry name" value="GLHYDRLASE27"/>
</dbReference>
<dbReference type="FunFam" id="3.20.20.70:FF:000197">
    <property type="entry name" value="Alpha-galactosidase"/>
    <property type="match status" value="1"/>
</dbReference>
<sequence length="348" mass="39810">MADVMVSDGYLSVGYDRVNIDDCWMARQRGDDGSLIADKQRFPNGINALSDYMHQLGLKLGIYQSIGITTCMGFPGSYDHLEIDAKTFALWNVDMVKMDGCQVPVPLDGLYMKFGAYLNATGKSIVYSCSWPYYQIHYSEIIPAFAEIAKICNLWRTYHDIKPKWEIILATIDFYGDFQEIFHRYVRPGHWNDPDMLLVGNPKLSVNEAKVQFGIWAILAAPLLMSVDLRSIDSSYKEILLNKEVIDINQDELGIPGKRIFHNSTLDIWFRRLSTKNLTTSSYAFAFLNRLSNGHVLDISVRLIEFELYSNYHFRDVLDKTDLGVLRPNDLLRVKIAPRSIRLIKASP</sequence>
<evidence type="ECO:0000256" key="1">
    <source>
        <dbReference type="ARBA" id="ARBA00009743"/>
    </source>
</evidence>
<gene>
    <name evidence="5" type="ORF">B4U79_12109</name>
</gene>
<dbReference type="GO" id="GO:0004557">
    <property type="term" value="F:alpha-galactosidase activity"/>
    <property type="evidence" value="ECO:0007669"/>
    <property type="project" value="TreeGrafter"/>
</dbReference>
<dbReference type="GO" id="GO:0016139">
    <property type="term" value="P:glycoside catabolic process"/>
    <property type="evidence" value="ECO:0007669"/>
    <property type="project" value="TreeGrafter"/>
</dbReference>
<dbReference type="InterPro" id="IPR002241">
    <property type="entry name" value="Glyco_hydro_27"/>
</dbReference>
<dbReference type="SUPFAM" id="SSF51011">
    <property type="entry name" value="Glycosyl hydrolase domain"/>
    <property type="match status" value="1"/>
</dbReference>
<dbReference type="GO" id="GO:0009311">
    <property type="term" value="P:oligosaccharide metabolic process"/>
    <property type="evidence" value="ECO:0007669"/>
    <property type="project" value="TreeGrafter"/>
</dbReference>
<dbReference type="GO" id="GO:0005737">
    <property type="term" value="C:cytoplasm"/>
    <property type="evidence" value="ECO:0007669"/>
    <property type="project" value="TreeGrafter"/>
</dbReference>
<dbReference type="Pfam" id="PF16499">
    <property type="entry name" value="Melibiase_2"/>
    <property type="match status" value="1"/>
</dbReference>
<dbReference type="Gene3D" id="2.60.40.1180">
    <property type="entry name" value="Golgi alpha-mannosidase II"/>
    <property type="match status" value="1"/>
</dbReference>
<reference evidence="5 6" key="1">
    <citation type="journal article" date="2018" name="Gigascience">
        <title>Genomes of trombidid mites reveal novel predicted allergens and laterally-transferred genes associated with secondary metabolism.</title>
        <authorList>
            <person name="Dong X."/>
            <person name="Chaisiri K."/>
            <person name="Xia D."/>
            <person name="Armstrong S.D."/>
            <person name="Fang Y."/>
            <person name="Donnelly M.J."/>
            <person name="Kadowaki T."/>
            <person name="McGarry J.W."/>
            <person name="Darby A.C."/>
            <person name="Makepeace B.L."/>
        </authorList>
    </citation>
    <scope>NUCLEOTIDE SEQUENCE [LARGE SCALE GENOMIC DNA]</scope>
    <source>
        <strain evidence="5">UoL-WK</strain>
    </source>
</reference>
<evidence type="ECO:0000313" key="6">
    <source>
        <dbReference type="Proteomes" id="UP000285301"/>
    </source>
</evidence>
<keyword evidence="6" id="KW-1185">Reference proteome</keyword>
<protein>
    <recommendedName>
        <fullName evidence="4">Alpha-galactosidase</fullName>
        <ecNumber evidence="4">3.2.1.-</ecNumber>
    </recommendedName>
</protein>
<evidence type="ECO:0000256" key="4">
    <source>
        <dbReference type="RuleBase" id="RU361168"/>
    </source>
</evidence>
<dbReference type="EC" id="3.2.1.-" evidence="4"/>
<dbReference type="PANTHER" id="PTHR11452:SF83">
    <property type="entry name" value="ALPHA-GALACTOSIDASE"/>
    <property type="match status" value="1"/>
</dbReference>
<feature type="non-terminal residue" evidence="5">
    <location>
        <position position="348"/>
    </location>
</feature>
<dbReference type="Proteomes" id="UP000285301">
    <property type="component" value="Unassembled WGS sequence"/>
</dbReference>
<dbReference type="AlphaFoldDB" id="A0A443RID9"/>
<comment type="caution">
    <text evidence="5">The sequence shown here is derived from an EMBL/GenBank/DDBJ whole genome shotgun (WGS) entry which is preliminary data.</text>
</comment>
<dbReference type="SUPFAM" id="SSF51445">
    <property type="entry name" value="(Trans)glycosidases"/>
    <property type="match status" value="1"/>
</dbReference>
<dbReference type="OrthoDB" id="5795902at2759"/>
<keyword evidence="4" id="KW-1015">Disulfide bond</keyword>
<proteinExistence type="inferred from homology"/>